<sequence>MTSNQNTDTQTLRTTQNITDETAPMEIEATTSTHILSNSEQDVTSRDLQKENDIHTQTPITSTIQESTYMEEDHIELNTNKGKSAEYQTNTQNELPDKIHFTMLNNLFEQTPQDLNKAHKAFVPKDSFQPNISNNDIINILKTAFINDNNAFKFEVNVLSTYRYFTIYFRTRDSLEQYIKNSPPSLKNIKIYELNKTTINTLIEQKFKNLDNAVIKIMDIPYNYDTKMLLKHLANKTSSAILEHTEIKKPPRKIPNRNNQKKPIFIKPAYKQLIVRFQKQTAYDYFMKEDYWSLEIENFLVRILPGNSEDQEYKKRTSKFFKITGLPINTTVRDIDPIIKHVYGRTCTFTQPSKYSTMKNAYVYVHPDNYPKDVNSIVSTPFNGSLVYIHPCSLSPKTCNICGSHTHTIQNCDEKNFILDKNNRKIFTKRIIKRNDEKITINEDYKSKFSHVITLNATNARHNEYQNHTRPQQQMSRQNQNKYISPFSQHKEQNTPHDQFRQNERYPTSKRQNNDYTSDISTQDKIRNLENQVATLTEKINKMENILNQNNLQMDNIQKNYTTIPESNFNIVNSKQDRYDEILQRLTDNLAKLSDKIIDNERSIKSPKRSSPYDKSSYEQTKRKYHLRSNKQSRASAEDSDAVPATDEDLDLQDTTTLTDNTTYEGIIEPDSDYTPNTSTFMASSYNPLNIISGMTTRK</sequence>
<feature type="region of interest" description="Disordered" evidence="1">
    <location>
        <begin position="489"/>
        <end position="522"/>
    </location>
</feature>
<feature type="compositionally biased region" description="Basic and acidic residues" evidence="1">
    <location>
        <begin position="489"/>
        <end position="504"/>
    </location>
</feature>
<evidence type="ECO:0000313" key="2">
    <source>
        <dbReference type="EMBL" id="POG60067.1"/>
    </source>
</evidence>
<evidence type="ECO:0000256" key="1">
    <source>
        <dbReference type="SAM" id="MobiDB-lite"/>
    </source>
</evidence>
<reference evidence="2 3" key="1">
    <citation type="journal article" date="2013" name="Proc. Natl. Acad. Sci. U.S.A.">
        <title>Genome of an arbuscular mycorrhizal fungus provides insight into the oldest plant symbiosis.</title>
        <authorList>
            <person name="Tisserant E."/>
            <person name="Malbreil M."/>
            <person name="Kuo A."/>
            <person name="Kohler A."/>
            <person name="Symeonidi A."/>
            <person name="Balestrini R."/>
            <person name="Charron P."/>
            <person name="Duensing N."/>
            <person name="Frei Dit Frey N."/>
            <person name="Gianinazzi-Pearson V."/>
            <person name="Gilbert L.B."/>
            <person name="Handa Y."/>
            <person name="Herr J.R."/>
            <person name="Hijri M."/>
            <person name="Koul R."/>
            <person name="Kawaguchi M."/>
            <person name="Krajinski F."/>
            <person name="Lammers P.J."/>
            <person name="Masclaux F.G."/>
            <person name="Murat C."/>
            <person name="Morin E."/>
            <person name="Ndikumana S."/>
            <person name="Pagni M."/>
            <person name="Petitpierre D."/>
            <person name="Requena N."/>
            <person name="Rosikiewicz P."/>
            <person name="Riley R."/>
            <person name="Saito K."/>
            <person name="San Clemente H."/>
            <person name="Shapiro H."/>
            <person name="van Tuinen D."/>
            <person name="Becard G."/>
            <person name="Bonfante P."/>
            <person name="Paszkowski U."/>
            <person name="Shachar-Hill Y.Y."/>
            <person name="Tuskan G.A."/>
            <person name="Young P.W."/>
            <person name="Sanders I.R."/>
            <person name="Henrissat B."/>
            <person name="Rensing S.A."/>
            <person name="Grigoriev I.V."/>
            <person name="Corradi N."/>
            <person name="Roux C."/>
            <person name="Martin F."/>
        </authorList>
    </citation>
    <scope>NUCLEOTIDE SEQUENCE [LARGE SCALE GENOMIC DNA]</scope>
    <source>
        <strain evidence="2 3">DAOM 197198</strain>
    </source>
</reference>
<feature type="compositionally biased region" description="Polar residues" evidence="1">
    <location>
        <begin position="29"/>
        <end position="42"/>
    </location>
</feature>
<feature type="compositionally biased region" description="Acidic residues" evidence="1">
    <location>
        <begin position="638"/>
        <end position="649"/>
    </location>
</feature>
<organism evidence="2 3">
    <name type="scientific">Rhizophagus irregularis (strain DAOM 181602 / DAOM 197198 / MUCL 43194)</name>
    <name type="common">Arbuscular mycorrhizal fungus</name>
    <name type="synonym">Glomus intraradices</name>
    <dbReference type="NCBI Taxonomy" id="747089"/>
    <lineage>
        <taxon>Eukaryota</taxon>
        <taxon>Fungi</taxon>
        <taxon>Fungi incertae sedis</taxon>
        <taxon>Mucoromycota</taxon>
        <taxon>Glomeromycotina</taxon>
        <taxon>Glomeromycetes</taxon>
        <taxon>Glomerales</taxon>
        <taxon>Glomeraceae</taxon>
        <taxon>Rhizophagus</taxon>
    </lineage>
</organism>
<gene>
    <name evidence="2" type="ORF">GLOIN_2v1788342</name>
</gene>
<name>A0A2H5R572_RHIID</name>
<proteinExistence type="predicted"/>
<feature type="region of interest" description="Disordered" evidence="1">
    <location>
        <begin position="601"/>
        <end position="649"/>
    </location>
</feature>
<feature type="region of interest" description="Disordered" evidence="1">
    <location>
        <begin position="1"/>
        <end position="61"/>
    </location>
</feature>
<protein>
    <submittedName>
        <fullName evidence="2">Uncharacterized protein</fullName>
    </submittedName>
</protein>
<comment type="caution">
    <text evidence="2">The sequence shown here is derived from an EMBL/GenBank/DDBJ whole genome shotgun (WGS) entry which is preliminary data.</text>
</comment>
<evidence type="ECO:0000313" key="3">
    <source>
        <dbReference type="Proteomes" id="UP000018888"/>
    </source>
</evidence>
<dbReference type="EMBL" id="AUPC02000411">
    <property type="protein sequence ID" value="POG60067.1"/>
    <property type="molecule type" value="Genomic_DNA"/>
</dbReference>
<dbReference type="Proteomes" id="UP000018888">
    <property type="component" value="Unassembled WGS sequence"/>
</dbReference>
<dbReference type="AlphaFoldDB" id="A0A2H5R572"/>
<reference evidence="2 3" key="2">
    <citation type="journal article" date="2018" name="New Phytol.">
        <title>High intraspecific genome diversity in the model arbuscular mycorrhizal symbiont Rhizophagus irregularis.</title>
        <authorList>
            <person name="Chen E.C.H."/>
            <person name="Morin E."/>
            <person name="Beaudet D."/>
            <person name="Noel J."/>
            <person name="Yildirir G."/>
            <person name="Ndikumana S."/>
            <person name="Charron P."/>
            <person name="St-Onge C."/>
            <person name="Giorgi J."/>
            <person name="Kruger M."/>
            <person name="Marton T."/>
            <person name="Ropars J."/>
            <person name="Grigoriev I.V."/>
            <person name="Hainaut M."/>
            <person name="Henrissat B."/>
            <person name="Roux C."/>
            <person name="Martin F."/>
            <person name="Corradi N."/>
        </authorList>
    </citation>
    <scope>NUCLEOTIDE SEQUENCE [LARGE SCALE GENOMIC DNA]</scope>
    <source>
        <strain evidence="2 3">DAOM 197198</strain>
    </source>
</reference>
<feature type="compositionally biased region" description="Basic and acidic residues" evidence="1">
    <location>
        <begin position="43"/>
        <end position="54"/>
    </location>
</feature>
<feature type="compositionally biased region" description="Polar residues" evidence="1">
    <location>
        <begin position="505"/>
        <end position="521"/>
    </location>
</feature>
<dbReference type="VEuPathDB" id="FungiDB:RhiirFUN_009072"/>
<keyword evidence="3" id="KW-1185">Reference proteome</keyword>
<accession>A0A2H5R572</accession>
<feature type="compositionally biased region" description="Polar residues" evidence="1">
    <location>
        <begin position="1"/>
        <end position="20"/>
    </location>
</feature>